<dbReference type="InterPro" id="IPR003715">
    <property type="entry name" value="Poly_export_N"/>
</dbReference>
<keyword evidence="7" id="KW-0732">Signal</keyword>
<gene>
    <name evidence="17" type="ORF">KJ970_06825</name>
</gene>
<dbReference type="EMBL" id="JAHJDP010000032">
    <property type="protein sequence ID" value="MBU2690627.1"/>
    <property type="molecule type" value="Genomic_DNA"/>
</dbReference>
<dbReference type="GO" id="GO:0006811">
    <property type="term" value="P:monoatomic ion transport"/>
    <property type="evidence" value="ECO:0007669"/>
    <property type="project" value="UniProtKB-KW"/>
</dbReference>
<keyword evidence="5" id="KW-0762">Sugar transport</keyword>
<dbReference type="GO" id="GO:0046930">
    <property type="term" value="C:pore complex"/>
    <property type="evidence" value="ECO:0007669"/>
    <property type="project" value="UniProtKB-KW"/>
</dbReference>
<evidence type="ECO:0000256" key="7">
    <source>
        <dbReference type="ARBA" id="ARBA00022729"/>
    </source>
</evidence>
<proteinExistence type="inferred from homology"/>
<dbReference type="InterPro" id="IPR054765">
    <property type="entry name" value="SLBB_dom"/>
</dbReference>
<dbReference type="InterPro" id="IPR049712">
    <property type="entry name" value="Poly_export"/>
</dbReference>
<reference evidence="17" key="1">
    <citation type="submission" date="2021-05" db="EMBL/GenBank/DDBJ databases">
        <title>Energy efficiency and biological interactions define the core microbiome of deep oligotrophic groundwater.</title>
        <authorList>
            <person name="Mehrshad M."/>
            <person name="Lopez-Fernandez M."/>
            <person name="Bell E."/>
            <person name="Bernier-Latmani R."/>
            <person name="Bertilsson S."/>
            <person name="Dopson M."/>
        </authorList>
    </citation>
    <scope>NUCLEOTIDE SEQUENCE</scope>
    <source>
        <strain evidence="17">Modern_marine.mb.64</strain>
    </source>
</reference>
<evidence type="ECO:0000259" key="15">
    <source>
        <dbReference type="Pfam" id="PF02563"/>
    </source>
</evidence>
<evidence type="ECO:0000256" key="10">
    <source>
        <dbReference type="ARBA" id="ARBA00023114"/>
    </source>
</evidence>
<dbReference type="PANTHER" id="PTHR33619">
    <property type="entry name" value="POLYSACCHARIDE EXPORT PROTEIN GFCE-RELATED"/>
    <property type="match status" value="1"/>
</dbReference>
<evidence type="ECO:0000256" key="6">
    <source>
        <dbReference type="ARBA" id="ARBA00022692"/>
    </source>
</evidence>
<evidence type="ECO:0000256" key="14">
    <source>
        <dbReference type="ARBA" id="ARBA00023288"/>
    </source>
</evidence>
<keyword evidence="9" id="KW-0406">Ion transport</keyword>
<comment type="caution">
    <text evidence="17">The sequence shown here is derived from an EMBL/GenBank/DDBJ whole genome shotgun (WGS) entry which is preliminary data.</text>
</comment>
<dbReference type="Proteomes" id="UP000777784">
    <property type="component" value="Unassembled WGS sequence"/>
</dbReference>
<evidence type="ECO:0000256" key="1">
    <source>
        <dbReference type="ARBA" id="ARBA00004571"/>
    </source>
</evidence>
<keyword evidence="13" id="KW-0998">Cell outer membrane</keyword>
<keyword evidence="14" id="KW-0449">Lipoprotein</keyword>
<comment type="similarity">
    <text evidence="2">Belongs to the BexD/CtrA/VexA family.</text>
</comment>
<keyword evidence="10" id="KW-0626">Porin</keyword>
<evidence type="ECO:0000256" key="4">
    <source>
        <dbReference type="ARBA" id="ARBA00022452"/>
    </source>
</evidence>
<keyword evidence="8" id="KW-0625">Polysaccharide transport</keyword>
<evidence type="ECO:0000256" key="12">
    <source>
        <dbReference type="ARBA" id="ARBA00023139"/>
    </source>
</evidence>
<keyword evidence="4" id="KW-1134">Transmembrane beta strand</keyword>
<evidence type="ECO:0000256" key="2">
    <source>
        <dbReference type="ARBA" id="ARBA00009450"/>
    </source>
</evidence>
<dbReference type="Pfam" id="PF02563">
    <property type="entry name" value="Poly_export"/>
    <property type="match status" value="1"/>
</dbReference>
<evidence type="ECO:0000256" key="13">
    <source>
        <dbReference type="ARBA" id="ARBA00023237"/>
    </source>
</evidence>
<feature type="domain" description="SLBB" evidence="16">
    <location>
        <begin position="139"/>
        <end position="219"/>
    </location>
</feature>
<dbReference type="PANTHER" id="PTHR33619:SF3">
    <property type="entry name" value="POLYSACCHARIDE EXPORT PROTEIN GFCE-RELATED"/>
    <property type="match status" value="1"/>
</dbReference>
<evidence type="ECO:0000256" key="8">
    <source>
        <dbReference type="ARBA" id="ARBA00023047"/>
    </source>
</evidence>
<dbReference type="AlphaFoldDB" id="A0A948RX29"/>
<keyword evidence="6" id="KW-0812">Transmembrane</keyword>
<evidence type="ECO:0000259" key="16">
    <source>
        <dbReference type="Pfam" id="PF22461"/>
    </source>
</evidence>
<keyword evidence="3" id="KW-0813">Transport</keyword>
<dbReference type="GO" id="GO:0009279">
    <property type="term" value="C:cell outer membrane"/>
    <property type="evidence" value="ECO:0007669"/>
    <property type="project" value="UniProtKB-SubCell"/>
</dbReference>
<keyword evidence="12" id="KW-0564">Palmitate</keyword>
<evidence type="ECO:0000256" key="11">
    <source>
        <dbReference type="ARBA" id="ARBA00023136"/>
    </source>
</evidence>
<sequence>MPWHDLFGSGRFPSAQWMLGLLVILIPILTSCGGGTDIPPPGLNVQIPDEGSGAPPSYFSDYVLQADDEITVRVLANPEMNATVPIRPDGTVSIPGAGVINAGGMTPSQLADVIETRLGQLIRQPQVDVLVTELRPRGIYVMGEVEAPGERVYRPGMSVLQALGAAGGALRSGKLSSVLLMRRVGPEDVEVRRVDIEAIFERTEGAVDPLLAPNDIVFVPKTWISRWGQFVDEYIRPTIQPFALYVQAWWAMNLTSDSVNVTF</sequence>
<protein>
    <submittedName>
        <fullName evidence="17">Polysaccharide export protein</fullName>
    </submittedName>
</protein>
<keyword evidence="11" id="KW-0472">Membrane</keyword>
<dbReference type="Gene3D" id="3.30.1950.10">
    <property type="entry name" value="wza like domain"/>
    <property type="match status" value="1"/>
</dbReference>
<evidence type="ECO:0000256" key="3">
    <source>
        <dbReference type="ARBA" id="ARBA00022448"/>
    </source>
</evidence>
<dbReference type="GO" id="GO:0015159">
    <property type="term" value="F:polysaccharide transmembrane transporter activity"/>
    <property type="evidence" value="ECO:0007669"/>
    <property type="project" value="InterPro"/>
</dbReference>
<dbReference type="Pfam" id="PF22461">
    <property type="entry name" value="SLBB_2"/>
    <property type="match status" value="1"/>
</dbReference>
<dbReference type="Gene3D" id="3.10.560.10">
    <property type="entry name" value="Outer membrane lipoprotein wza domain like"/>
    <property type="match status" value="1"/>
</dbReference>
<evidence type="ECO:0000256" key="9">
    <source>
        <dbReference type="ARBA" id="ARBA00023065"/>
    </source>
</evidence>
<feature type="domain" description="Polysaccharide export protein N-terminal" evidence="15">
    <location>
        <begin position="60"/>
        <end position="131"/>
    </location>
</feature>
<evidence type="ECO:0000313" key="17">
    <source>
        <dbReference type="EMBL" id="MBU2690627.1"/>
    </source>
</evidence>
<comment type="subcellular location">
    <subcellularLocation>
        <location evidence="1">Cell outer membrane</location>
        <topology evidence="1">Multi-pass membrane protein</topology>
    </subcellularLocation>
</comment>
<dbReference type="GO" id="GO:0015288">
    <property type="term" value="F:porin activity"/>
    <property type="evidence" value="ECO:0007669"/>
    <property type="project" value="UniProtKB-KW"/>
</dbReference>
<evidence type="ECO:0000256" key="5">
    <source>
        <dbReference type="ARBA" id="ARBA00022597"/>
    </source>
</evidence>
<evidence type="ECO:0000313" key="18">
    <source>
        <dbReference type="Proteomes" id="UP000777784"/>
    </source>
</evidence>
<name>A0A948RX29_UNCEI</name>
<accession>A0A948RX29</accession>
<organism evidence="17 18">
    <name type="scientific">Eiseniibacteriota bacterium</name>
    <dbReference type="NCBI Taxonomy" id="2212470"/>
    <lineage>
        <taxon>Bacteria</taxon>
        <taxon>Candidatus Eiseniibacteriota</taxon>
    </lineage>
</organism>